<dbReference type="Proteomes" id="UP000759103">
    <property type="component" value="Unassembled WGS sequence"/>
</dbReference>
<gene>
    <name evidence="3" type="ORF">KZ820_20210</name>
</gene>
<reference evidence="3 4" key="1">
    <citation type="submission" date="2021-07" db="EMBL/GenBank/DDBJ databases">
        <title>Sphingomonas sp.</title>
        <authorList>
            <person name="Feng G."/>
            <person name="Li J."/>
            <person name="Pan M."/>
        </authorList>
    </citation>
    <scope>NUCLEOTIDE SEQUENCE [LARGE SCALE GENOMIC DNA]</scope>
    <source>
        <strain evidence="3 4">RRHST34</strain>
    </source>
</reference>
<dbReference type="NCBIfam" id="TIGR01841">
    <property type="entry name" value="phasin"/>
    <property type="match status" value="1"/>
</dbReference>
<evidence type="ECO:0000256" key="1">
    <source>
        <dbReference type="SAM" id="MobiDB-lite"/>
    </source>
</evidence>
<comment type="caution">
    <text evidence="3">The sequence shown here is derived from an EMBL/GenBank/DDBJ whole genome shotgun (WGS) entry which is preliminary data.</text>
</comment>
<evidence type="ECO:0000259" key="2">
    <source>
        <dbReference type="Pfam" id="PF09361"/>
    </source>
</evidence>
<accession>A0ABS7BUI2</accession>
<proteinExistence type="predicted"/>
<protein>
    <submittedName>
        <fullName evidence="3">Phasin family protein</fullName>
    </submittedName>
</protein>
<dbReference type="RefSeq" id="WP_219750606.1">
    <property type="nucleotide sequence ID" value="NZ_JAHXZN010000013.1"/>
</dbReference>
<keyword evidence="4" id="KW-1185">Reference proteome</keyword>
<feature type="domain" description="Phasin" evidence="2">
    <location>
        <begin position="121"/>
        <end position="220"/>
    </location>
</feature>
<feature type="region of interest" description="Disordered" evidence="1">
    <location>
        <begin position="1"/>
        <end position="74"/>
    </location>
</feature>
<dbReference type="Pfam" id="PF09361">
    <property type="entry name" value="Phasin_2"/>
    <property type="match status" value="1"/>
</dbReference>
<evidence type="ECO:0000313" key="3">
    <source>
        <dbReference type="EMBL" id="MBW6533074.1"/>
    </source>
</evidence>
<name>A0ABS7BUI2_9SPHN</name>
<dbReference type="InterPro" id="IPR010127">
    <property type="entry name" value="Phasin_subfam-1"/>
</dbReference>
<feature type="compositionally biased region" description="Low complexity" evidence="1">
    <location>
        <begin position="15"/>
        <end position="46"/>
    </location>
</feature>
<dbReference type="EMBL" id="JAHXZN010000013">
    <property type="protein sequence ID" value="MBW6533074.1"/>
    <property type="molecule type" value="Genomic_DNA"/>
</dbReference>
<sequence length="231" mass="24055">MAETSSARRARAPKRSQPAAAAASSTAAPALAVAASPAPATVDAATLPADDTAGQPQPPVEQTAGPTPSAEAAAPIAAKEREMTDTMTSFADKAQEETRSAFAKTGEQARSTFEKGRKVAEDMADFGKGNVEAMLESGRIAAQGFEAMGHEAAAFVRERFDSTATTVQSFASVKSPTELMQLQADYWRGAFDAMVKEASRSTEATLKLAGDVAKPLQNRFALAADKIKSVA</sequence>
<dbReference type="InterPro" id="IPR018968">
    <property type="entry name" value="Phasin"/>
</dbReference>
<evidence type="ECO:0000313" key="4">
    <source>
        <dbReference type="Proteomes" id="UP000759103"/>
    </source>
</evidence>
<organism evidence="3 4">
    <name type="scientific">Sphingomonas citri</name>
    <dbReference type="NCBI Taxonomy" id="2862499"/>
    <lineage>
        <taxon>Bacteria</taxon>
        <taxon>Pseudomonadati</taxon>
        <taxon>Pseudomonadota</taxon>
        <taxon>Alphaproteobacteria</taxon>
        <taxon>Sphingomonadales</taxon>
        <taxon>Sphingomonadaceae</taxon>
        <taxon>Sphingomonas</taxon>
    </lineage>
</organism>